<comment type="caution">
    <text evidence="6">The sequence shown here is derived from an EMBL/GenBank/DDBJ whole genome shotgun (WGS) entry which is preliminary data.</text>
</comment>
<dbReference type="Proteomes" id="UP000318940">
    <property type="component" value="Unassembled WGS sequence"/>
</dbReference>
<protein>
    <submittedName>
        <fullName evidence="6">Iron ABC transporter permease</fullName>
    </submittedName>
</protein>
<dbReference type="Gene3D" id="1.10.3470.10">
    <property type="entry name" value="ABC transporter involved in vitamin B12 uptake, BtuC"/>
    <property type="match status" value="1"/>
</dbReference>
<dbReference type="GO" id="GO:0016020">
    <property type="term" value="C:membrane"/>
    <property type="evidence" value="ECO:0007669"/>
    <property type="project" value="UniProtKB-SubCell"/>
</dbReference>
<feature type="non-terminal residue" evidence="6">
    <location>
        <position position="1"/>
    </location>
</feature>
<name>A0A8B5XIN8_STREE</name>
<sequence length="40" mass="4419">GVLSRVTIPNAELPIGMFTALVCAPFFIYIVGGRRREVRV</sequence>
<reference evidence="6 7" key="1">
    <citation type="submission" date="2019-07" db="EMBL/GenBank/DDBJ databases">
        <authorList>
            <person name="Mohale T."/>
        </authorList>
    </citation>
    <scope>NUCLEOTIDE SEQUENCE [LARGE SCALE GENOMIC DNA]</scope>
    <source>
        <strain evidence="6 7">NTPn 189</strain>
    </source>
</reference>
<dbReference type="InterPro" id="IPR037294">
    <property type="entry name" value="ABC_BtuC-like"/>
</dbReference>
<dbReference type="EMBL" id="VMVH01000328">
    <property type="protein sequence ID" value="TVW21832.1"/>
    <property type="molecule type" value="Genomic_DNA"/>
</dbReference>
<dbReference type="SUPFAM" id="SSF81345">
    <property type="entry name" value="ABC transporter involved in vitamin B12 uptake, BtuC"/>
    <property type="match status" value="1"/>
</dbReference>
<organism evidence="6 7">
    <name type="scientific">Streptococcus pneumoniae</name>
    <dbReference type="NCBI Taxonomy" id="1313"/>
    <lineage>
        <taxon>Bacteria</taxon>
        <taxon>Bacillati</taxon>
        <taxon>Bacillota</taxon>
        <taxon>Bacilli</taxon>
        <taxon>Lactobacillales</taxon>
        <taxon>Streptococcaceae</taxon>
        <taxon>Streptococcus</taxon>
    </lineage>
</organism>
<accession>A0A8B5XIN8</accession>
<evidence type="ECO:0000256" key="5">
    <source>
        <dbReference type="SAM" id="Phobius"/>
    </source>
</evidence>
<comment type="subcellular location">
    <subcellularLocation>
        <location evidence="1">Membrane</location>
        <topology evidence="1">Multi-pass membrane protein</topology>
    </subcellularLocation>
</comment>
<evidence type="ECO:0000256" key="3">
    <source>
        <dbReference type="ARBA" id="ARBA00022989"/>
    </source>
</evidence>
<proteinExistence type="predicted"/>
<feature type="transmembrane region" description="Helical" evidence="5">
    <location>
        <begin position="13"/>
        <end position="32"/>
    </location>
</feature>
<evidence type="ECO:0000313" key="6">
    <source>
        <dbReference type="EMBL" id="TVW21832.1"/>
    </source>
</evidence>
<evidence type="ECO:0000256" key="1">
    <source>
        <dbReference type="ARBA" id="ARBA00004141"/>
    </source>
</evidence>
<keyword evidence="4 5" id="KW-0472">Membrane</keyword>
<evidence type="ECO:0000256" key="2">
    <source>
        <dbReference type="ARBA" id="ARBA00022692"/>
    </source>
</evidence>
<dbReference type="AlphaFoldDB" id="A0A8B5XIN8"/>
<evidence type="ECO:0000313" key="7">
    <source>
        <dbReference type="Proteomes" id="UP000318940"/>
    </source>
</evidence>
<evidence type="ECO:0000256" key="4">
    <source>
        <dbReference type="ARBA" id="ARBA00023136"/>
    </source>
</evidence>
<gene>
    <name evidence="6" type="ORF">AZK02_12565</name>
</gene>
<keyword evidence="2 5" id="KW-0812">Transmembrane</keyword>
<keyword evidence="3 5" id="KW-1133">Transmembrane helix</keyword>